<dbReference type="Proteomes" id="UP001159427">
    <property type="component" value="Unassembled WGS sequence"/>
</dbReference>
<organism evidence="1 2">
    <name type="scientific">Porites evermanni</name>
    <dbReference type="NCBI Taxonomy" id="104178"/>
    <lineage>
        <taxon>Eukaryota</taxon>
        <taxon>Metazoa</taxon>
        <taxon>Cnidaria</taxon>
        <taxon>Anthozoa</taxon>
        <taxon>Hexacorallia</taxon>
        <taxon>Scleractinia</taxon>
        <taxon>Fungiina</taxon>
        <taxon>Poritidae</taxon>
        <taxon>Porites</taxon>
    </lineage>
</organism>
<reference evidence="1 2" key="1">
    <citation type="submission" date="2022-05" db="EMBL/GenBank/DDBJ databases">
        <authorList>
            <consortium name="Genoscope - CEA"/>
            <person name="William W."/>
        </authorList>
    </citation>
    <scope>NUCLEOTIDE SEQUENCE [LARGE SCALE GENOMIC DNA]</scope>
</reference>
<comment type="caution">
    <text evidence="1">The sequence shown here is derived from an EMBL/GenBank/DDBJ whole genome shotgun (WGS) entry which is preliminary data.</text>
</comment>
<accession>A0ABN8MK33</accession>
<proteinExistence type="predicted"/>
<name>A0ABN8MK33_9CNID</name>
<sequence>MVSYLIIHLDIGIPCLSPSAYNYIAPESVTPECCRVDDIVDRTLFQR</sequence>
<protein>
    <submittedName>
        <fullName evidence="1">Uncharacterized protein</fullName>
    </submittedName>
</protein>
<evidence type="ECO:0000313" key="1">
    <source>
        <dbReference type="EMBL" id="CAH3028873.1"/>
    </source>
</evidence>
<evidence type="ECO:0000313" key="2">
    <source>
        <dbReference type="Proteomes" id="UP001159427"/>
    </source>
</evidence>
<dbReference type="EMBL" id="CALNXI010000538">
    <property type="protein sequence ID" value="CAH3028873.1"/>
    <property type="molecule type" value="Genomic_DNA"/>
</dbReference>
<gene>
    <name evidence="1" type="ORF">PEVE_00035012</name>
</gene>
<keyword evidence="2" id="KW-1185">Reference proteome</keyword>